<dbReference type="InterPro" id="IPR043504">
    <property type="entry name" value="Peptidase_S1_PA_chymotrypsin"/>
</dbReference>
<dbReference type="InterPro" id="IPR001254">
    <property type="entry name" value="Trypsin_dom"/>
</dbReference>
<dbReference type="SMART" id="SM00020">
    <property type="entry name" value="Tryp_SPc"/>
    <property type="match status" value="1"/>
</dbReference>
<gene>
    <name evidence="4" type="ORF">B4U79_17395</name>
</gene>
<feature type="domain" description="Peptidase S1" evidence="3">
    <location>
        <begin position="1"/>
        <end position="186"/>
    </location>
</feature>
<dbReference type="PROSITE" id="PS50240">
    <property type="entry name" value="TRYPSIN_DOM"/>
    <property type="match status" value="1"/>
</dbReference>
<dbReference type="GO" id="GO:0006508">
    <property type="term" value="P:proteolysis"/>
    <property type="evidence" value="ECO:0007669"/>
    <property type="project" value="UniProtKB-KW"/>
</dbReference>
<evidence type="ECO:0000256" key="2">
    <source>
        <dbReference type="ARBA" id="ARBA00024195"/>
    </source>
</evidence>
<dbReference type="InterPro" id="IPR051487">
    <property type="entry name" value="Ser/Thr_Proteases_Immune/Dev"/>
</dbReference>
<evidence type="ECO:0000256" key="1">
    <source>
        <dbReference type="ARBA" id="ARBA00023157"/>
    </source>
</evidence>
<dbReference type="Pfam" id="PF00089">
    <property type="entry name" value="Trypsin"/>
    <property type="match status" value="1"/>
</dbReference>
<comment type="similarity">
    <text evidence="2">Belongs to the peptidase S1 family. CLIP subfamily.</text>
</comment>
<dbReference type="AlphaFoldDB" id="A0A3S3PIB7"/>
<proteinExistence type="inferred from homology"/>
<organism evidence="4 5">
    <name type="scientific">Dinothrombium tinctorium</name>
    <dbReference type="NCBI Taxonomy" id="1965070"/>
    <lineage>
        <taxon>Eukaryota</taxon>
        <taxon>Metazoa</taxon>
        <taxon>Ecdysozoa</taxon>
        <taxon>Arthropoda</taxon>
        <taxon>Chelicerata</taxon>
        <taxon>Arachnida</taxon>
        <taxon>Acari</taxon>
        <taxon>Acariformes</taxon>
        <taxon>Trombidiformes</taxon>
        <taxon>Prostigmata</taxon>
        <taxon>Anystina</taxon>
        <taxon>Parasitengona</taxon>
        <taxon>Trombidioidea</taxon>
        <taxon>Trombidiidae</taxon>
        <taxon>Dinothrombium</taxon>
    </lineage>
</organism>
<evidence type="ECO:0000313" key="5">
    <source>
        <dbReference type="Proteomes" id="UP000285301"/>
    </source>
</evidence>
<evidence type="ECO:0000259" key="3">
    <source>
        <dbReference type="PROSITE" id="PS50240"/>
    </source>
</evidence>
<dbReference type="EMBL" id="NCKU01001121">
    <property type="protein sequence ID" value="RWS13043.1"/>
    <property type="molecule type" value="Genomic_DNA"/>
</dbReference>
<reference evidence="4 5" key="1">
    <citation type="journal article" date="2018" name="Gigascience">
        <title>Genomes of trombidid mites reveal novel predicted allergens and laterally-transferred genes associated with secondary metabolism.</title>
        <authorList>
            <person name="Dong X."/>
            <person name="Chaisiri K."/>
            <person name="Xia D."/>
            <person name="Armstrong S.D."/>
            <person name="Fang Y."/>
            <person name="Donnelly M.J."/>
            <person name="Kadowaki T."/>
            <person name="McGarry J.W."/>
            <person name="Darby A.C."/>
            <person name="Makepeace B.L."/>
        </authorList>
    </citation>
    <scope>NUCLEOTIDE SEQUENCE [LARGE SCALE GENOMIC DNA]</scope>
    <source>
        <strain evidence="4">UoL-WK</strain>
    </source>
</reference>
<dbReference type="GO" id="GO:0004252">
    <property type="term" value="F:serine-type endopeptidase activity"/>
    <property type="evidence" value="ECO:0007669"/>
    <property type="project" value="InterPro"/>
</dbReference>
<dbReference type="PANTHER" id="PTHR24256">
    <property type="entry name" value="TRYPTASE-RELATED"/>
    <property type="match status" value="1"/>
</dbReference>
<dbReference type="Gene3D" id="2.40.10.10">
    <property type="entry name" value="Trypsin-like serine proteases"/>
    <property type="match status" value="1"/>
</dbReference>
<protein>
    <submittedName>
        <fullName evidence="4">Serine protease-like protein</fullName>
    </submittedName>
</protein>
<evidence type="ECO:0000313" key="4">
    <source>
        <dbReference type="EMBL" id="RWS13043.1"/>
    </source>
</evidence>
<dbReference type="SUPFAM" id="SSF50494">
    <property type="entry name" value="Trypsin-like serine proteases"/>
    <property type="match status" value="1"/>
</dbReference>
<dbReference type="OrthoDB" id="7716973at2759"/>
<keyword evidence="4" id="KW-0378">Hydrolase</keyword>
<keyword evidence="4" id="KW-0645">Protease</keyword>
<keyword evidence="1" id="KW-1015">Disulfide bond</keyword>
<keyword evidence="5" id="KW-1185">Reference proteome</keyword>
<dbReference type="Proteomes" id="UP000285301">
    <property type="component" value="Unassembled WGS sequence"/>
</dbReference>
<name>A0A3S3PIB7_9ACAR</name>
<dbReference type="InterPro" id="IPR009003">
    <property type="entry name" value="Peptidase_S1_PA"/>
</dbReference>
<dbReference type="STRING" id="1965070.A0A3S3PIB7"/>
<sequence>MTFIYVSFLTNVNSRKFKVKKSTKHPYYKQKFVGKYDIGILILETPLNFNEIRVNPICLPSPFDSTVEDETFSVAGFGYTENYSHPRSLLETNLTEFNFYECKVAYQNTIVSLNEDLVFCAIGKDSNICNRDNGSPAMLSGENGRKYIFGVASVGIQNKDGLCDPSAPSVWTRVNSVLPYIFTSFEMNGVC</sequence>
<accession>A0A3S3PIB7</accession>
<comment type="caution">
    <text evidence="4">The sequence shown here is derived from an EMBL/GenBank/DDBJ whole genome shotgun (WGS) entry which is preliminary data.</text>
</comment>